<dbReference type="AlphaFoldDB" id="A0A845E310"/>
<dbReference type="Pfam" id="PF07501">
    <property type="entry name" value="G5"/>
    <property type="match status" value="1"/>
</dbReference>
<accession>A0A845E310</accession>
<evidence type="ECO:0000313" key="4">
    <source>
        <dbReference type="Proteomes" id="UP000460949"/>
    </source>
</evidence>
<dbReference type="InterPro" id="IPR011098">
    <property type="entry name" value="G5_dom"/>
</dbReference>
<proteinExistence type="predicted"/>
<dbReference type="Pfam" id="PF01551">
    <property type="entry name" value="Peptidase_M23"/>
    <property type="match status" value="1"/>
</dbReference>
<gene>
    <name evidence="3" type="ORF">GLW04_12190</name>
</gene>
<evidence type="ECO:0000313" key="3">
    <source>
        <dbReference type="EMBL" id="MYL20657.1"/>
    </source>
</evidence>
<dbReference type="SUPFAM" id="SSF51261">
    <property type="entry name" value="Duplicated hybrid motif"/>
    <property type="match status" value="1"/>
</dbReference>
<dbReference type="InterPro" id="IPR011055">
    <property type="entry name" value="Dup_hybrid_motif"/>
</dbReference>
<feature type="domain" description="G5" evidence="2">
    <location>
        <begin position="203"/>
        <end position="283"/>
    </location>
</feature>
<dbReference type="SMART" id="SM01208">
    <property type="entry name" value="G5"/>
    <property type="match status" value="1"/>
</dbReference>
<dbReference type="Gene3D" id="2.20.230.10">
    <property type="entry name" value="Resuscitation-promoting factor rpfb"/>
    <property type="match status" value="1"/>
</dbReference>
<dbReference type="RefSeq" id="WP_160837573.1">
    <property type="nucleotide sequence ID" value="NZ_WMET01000002.1"/>
</dbReference>
<evidence type="ECO:0000259" key="2">
    <source>
        <dbReference type="PROSITE" id="PS51109"/>
    </source>
</evidence>
<dbReference type="PANTHER" id="PTHR21666">
    <property type="entry name" value="PEPTIDASE-RELATED"/>
    <property type="match status" value="1"/>
</dbReference>
<dbReference type="Proteomes" id="UP000460949">
    <property type="component" value="Unassembled WGS sequence"/>
</dbReference>
<dbReference type="CDD" id="cd12797">
    <property type="entry name" value="M23_peptidase"/>
    <property type="match status" value="1"/>
</dbReference>
<dbReference type="PANTHER" id="PTHR21666:SF270">
    <property type="entry name" value="MUREIN HYDROLASE ACTIVATOR ENVC"/>
    <property type="match status" value="1"/>
</dbReference>
<dbReference type="Gene3D" id="2.70.70.10">
    <property type="entry name" value="Glucose Permease (Domain IIA)"/>
    <property type="match status" value="1"/>
</dbReference>
<evidence type="ECO:0000256" key="1">
    <source>
        <dbReference type="ARBA" id="ARBA00022729"/>
    </source>
</evidence>
<comment type="caution">
    <text evidence="3">The sequence shown here is derived from an EMBL/GenBank/DDBJ whole genome shotgun (WGS) entry which is preliminary data.</text>
</comment>
<sequence>MWKKIMITVLGVGTLGVGTVYAEQSMQTVYHVQMDGREIGTVTEKAVVQDELESLVEQKEKEHEDWDMTVAEEITFNPERVFSVEADEEKVLERLQEDVSYAVEAVQVQVNGQSVSYLPEAGDVETVIDTLKAEYVNEEHVSDDEEVPAGETKLENVYVNGVIDYAPVKVAPSSIHTVEETVDRIQTGSMSEQVSLSSGEPLVDVIVTEQEREAEMIAHKVEVRNTDALYEGETEIHQEGQDGKKETLIQTVTENGETTEEEVLEEEVVEDPVTKVVLKGTRPSPSIGSGKFIWPAVGGTITSKQGERWGRYHKGIDIAGVSDLTIKAADHGKVTEAGYQESFGNKVVIDHGNGYETLYAHLSSIDVQVGDTVKQGDKLGDMGTTGHSTGVHLHFEVHKDGGLENPLSHVSQ</sequence>
<dbReference type="InterPro" id="IPR050570">
    <property type="entry name" value="Cell_wall_metabolism_enzyme"/>
</dbReference>
<name>A0A845E310_9BACI</name>
<dbReference type="EMBL" id="WMET01000002">
    <property type="protein sequence ID" value="MYL20657.1"/>
    <property type="molecule type" value="Genomic_DNA"/>
</dbReference>
<dbReference type="GO" id="GO:0004222">
    <property type="term" value="F:metalloendopeptidase activity"/>
    <property type="evidence" value="ECO:0007669"/>
    <property type="project" value="TreeGrafter"/>
</dbReference>
<protein>
    <submittedName>
        <fullName evidence="3">Peptidoglycan DD-metalloendopeptidase family protein</fullName>
    </submittedName>
</protein>
<organism evidence="3 4">
    <name type="scientific">Halobacillus litoralis</name>
    <dbReference type="NCBI Taxonomy" id="45668"/>
    <lineage>
        <taxon>Bacteria</taxon>
        <taxon>Bacillati</taxon>
        <taxon>Bacillota</taxon>
        <taxon>Bacilli</taxon>
        <taxon>Bacillales</taxon>
        <taxon>Bacillaceae</taxon>
        <taxon>Halobacillus</taxon>
    </lineage>
</organism>
<dbReference type="PROSITE" id="PS51109">
    <property type="entry name" value="G5"/>
    <property type="match status" value="1"/>
</dbReference>
<keyword evidence="1" id="KW-0732">Signal</keyword>
<reference evidence="3 4" key="1">
    <citation type="submission" date="2019-11" db="EMBL/GenBank/DDBJ databases">
        <title>Genome sequences of 17 halophilic strains isolated from different environments.</title>
        <authorList>
            <person name="Furrow R.E."/>
        </authorList>
    </citation>
    <scope>NUCLEOTIDE SEQUENCE [LARGE SCALE GENOMIC DNA]</scope>
    <source>
        <strain evidence="3 4">22511_23_Filter</strain>
    </source>
</reference>
<dbReference type="InterPro" id="IPR016047">
    <property type="entry name" value="M23ase_b-sheet_dom"/>
</dbReference>